<keyword evidence="1" id="KW-0472">Membrane</keyword>
<dbReference type="EMBL" id="GACK01002182">
    <property type="protein sequence ID" value="JAA62852.1"/>
    <property type="molecule type" value="mRNA"/>
</dbReference>
<dbReference type="Gene3D" id="2.40.128.20">
    <property type="match status" value="1"/>
</dbReference>
<dbReference type="GO" id="GO:0030682">
    <property type="term" value="P:symbiont-mediated perturbation of host defenses"/>
    <property type="evidence" value="ECO:0007669"/>
    <property type="project" value="InterPro"/>
</dbReference>
<dbReference type="AlphaFoldDB" id="L7MG96"/>
<reference evidence="2" key="2">
    <citation type="journal article" date="2015" name="J. Proteomics">
        <title>Sexual differences in the sialomes of the zebra tick, Rhipicephalus pulchellus.</title>
        <authorList>
            <person name="Tan A.W."/>
            <person name="Francischetti I.M."/>
            <person name="Slovak M."/>
            <person name="Kini R.M."/>
            <person name="Ribeiro J.M."/>
        </authorList>
    </citation>
    <scope>NUCLEOTIDE SEQUENCE</scope>
    <source>
        <tissue evidence="2">Salivary gland</tissue>
    </source>
</reference>
<evidence type="ECO:0000256" key="1">
    <source>
        <dbReference type="SAM" id="Phobius"/>
    </source>
</evidence>
<dbReference type="Pfam" id="PF02098">
    <property type="entry name" value="His_binding"/>
    <property type="match status" value="1"/>
</dbReference>
<keyword evidence="1" id="KW-1133">Transmembrane helix</keyword>
<evidence type="ECO:0000313" key="2">
    <source>
        <dbReference type="EMBL" id="JAA62852.1"/>
    </source>
</evidence>
<reference evidence="2" key="1">
    <citation type="submission" date="2012-11" db="EMBL/GenBank/DDBJ databases">
        <authorList>
            <person name="Lucero-Rivera Y.E."/>
            <person name="Tovar-Ramirez D."/>
        </authorList>
    </citation>
    <scope>NUCLEOTIDE SEQUENCE</scope>
    <source>
        <tissue evidence="2">Salivary gland</tissue>
    </source>
</reference>
<feature type="transmembrane region" description="Helical" evidence="1">
    <location>
        <begin position="12"/>
        <end position="32"/>
    </location>
</feature>
<sequence>LPSKVSFRFPDFTMTWIGFHSVLMLCFVHLLLSKSTEEKVDPEEPFEEDERYFCHQYAREAVNITGKIYVIVQNFNSSLPPLCDSAERVAQVNDSTYIFTLAAVIPLLRTHIVKFNTTLVLSKTGKHKEDNAMTYKYETTQPPKLRKLMYLSPDKNCMIFVDERNKTDRARCQLLMPAKFANSTIPSDCRDVYNNNCPGENLTVYQPWCDGLPEITVETLKKLMNSTPPSQVC</sequence>
<organism evidence="2">
    <name type="scientific">Rhipicephalus pulchellus</name>
    <name type="common">Yellow backed tick</name>
    <name type="synonym">Dermacentor pulchellus</name>
    <dbReference type="NCBI Taxonomy" id="72859"/>
    <lineage>
        <taxon>Eukaryota</taxon>
        <taxon>Metazoa</taxon>
        <taxon>Ecdysozoa</taxon>
        <taxon>Arthropoda</taxon>
        <taxon>Chelicerata</taxon>
        <taxon>Arachnida</taxon>
        <taxon>Acari</taxon>
        <taxon>Parasitiformes</taxon>
        <taxon>Ixodida</taxon>
        <taxon>Ixodoidea</taxon>
        <taxon>Ixodidae</taxon>
        <taxon>Rhipicephalinae</taxon>
        <taxon>Rhipicephalus</taxon>
        <taxon>Rhipicephalus</taxon>
    </lineage>
</organism>
<keyword evidence="1" id="KW-0812">Transmembrane</keyword>
<proteinExistence type="evidence at transcript level"/>
<name>L7MG96_RHIPC</name>
<dbReference type="InterPro" id="IPR002970">
    <property type="entry name" value="Tick_his-bd"/>
</dbReference>
<protein>
    <submittedName>
        <fullName evidence="2">Putative group ii salivary lipocalin</fullName>
    </submittedName>
</protein>
<feature type="non-terminal residue" evidence="2">
    <location>
        <position position="1"/>
    </location>
</feature>
<dbReference type="GO" id="GO:0043176">
    <property type="term" value="F:amine binding"/>
    <property type="evidence" value="ECO:0007669"/>
    <property type="project" value="InterPro"/>
</dbReference>
<accession>L7MG96</accession>
<dbReference type="InterPro" id="IPR012674">
    <property type="entry name" value="Calycin"/>
</dbReference>
<dbReference type="SUPFAM" id="SSF50814">
    <property type="entry name" value="Lipocalins"/>
    <property type="match status" value="1"/>
</dbReference>